<dbReference type="PANTHER" id="PTHR11757">
    <property type="entry name" value="PROTEASE FAMILY S9A OLIGOPEPTIDASE"/>
    <property type="match status" value="1"/>
</dbReference>
<sequence length="697" mass="81242">MKNFFILSICLLQASCMHNFPQDYPHPEKSPHRMQKHGDVRQDDYFWLRERENAKVVDYLKKENDYTTRVMAPVKDLQERIFQELKSRVKEDESSVPVRYAGYYYYGRYEKGQQYPLYARKKSSLESKEEILLNVPELAKAHKFYQTTGPMMSPNQNIMAFAQDTVGRRFFDIQFKDLSTGQLLPDKIKSVSSNLVWANDNETVFFTEQHPETLRTDKIYRYNLKTHKKELIYFEKDETFSVSVYKSLSEKFIYIGSYSTLTTEVQYLPADKPFDKFKVISQRERGHEYAVTDGMDRFYIVTNKNAKNFKLITTDLKHTESRYWKDLIPHRPDTYLQDVAVFKNHLVLDERKNGLTQIQITDREGKNSFYIPFADQSFLAGVGDNREYDSELLRFEYESMRLPPSIYDINMITHKQELKKTHEVPNFNPELYKTERIFITARDGTSVPVSMIMRKDFQADGKAPLLIYGYGSYGANMDPWFSSDVFSLVDRGFVYAKAHIRGGSEMGRDWYDQGRTLHKKNTFYDFIDCTEALVKKKFADPKRLYAMGGSAGGLLIGAVMNIRPELYNGVVAQVPFVDVITTMLDETIPLTTGEYDEWGNPNEKIYYDYIRTYSPYDNVVDARYPNVLVTTGLHDSQVQYWEPAKWVPKLREHNKSKSVILLKTDLESGHGGASGRFDQLKESATEYAFILMVDGFR</sequence>
<dbReference type="Pfam" id="PF02897">
    <property type="entry name" value="Peptidase_S9_N"/>
    <property type="match status" value="1"/>
</dbReference>
<dbReference type="SUPFAM" id="SSF53474">
    <property type="entry name" value="alpha/beta-Hydrolases"/>
    <property type="match status" value="1"/>
</dbReference>
<dbReference type="InterPro" id="IPR001375">
    <property type="entry name" value="Peptidase_S9_cat"/>
</dbReference>
<comment type="similarity">
    <text evidence="1">Belongs to the peptidase S9A family.</text>
</comment>
<dbReference type="InterPro" id="IPR029058">
    <property type="entry name" value="AB_hydrolase_fold"/>
</dbReference>
<evidence type="ECO:0000256" key="4">
    <source>
        <dbReference type="ARBA" id="ARBA00022825"/>
    </source>
</evidence>
<protein>
    <submittedName>
        <fullName evidence="7">S9 family peptidase</fullName>
    </submittedName>
</protein>
<keyword evidence="2" id="KW-0645">Protease</keyword>
<dbReference type="SUPFAM" id="SSF50993">
    <property type="entry name" value="Peptidase/esterase 'gauge' domain"/>
    <property type="match status" value="1"/>
</dbReference>
<evidence type="ECO:0000256" key="1">
    <source>
        <dbReference type="ARBA" id="ARBA00005228"/>
    </source>
</evidence>
<feature type="domain" description="Peptidase S9A N-terminal" evidence="6">
    <location>
        <begin position="28"/>
        <end position="420"/>
    </location>
</feature>
<dbReference type="Proteomes" id="UP001152321">
    <property type="component" value="Unassembled WGS sequence"/>
</dbReference>
<dbReference type="PRINTS" id="PR00862">
    <property type="entry name" value="PROLIGOPTASE"/>
</dbReference>
<comment type="caution">
    <text evidence="7">The sequence shown here is derived from an EMBL/GenBank/DDBJ whole genome shotgun (WGS) entry which is preliminary data.</text>
</comment>
<reference evidence="7" key="1">
    <citation type="submission" date="2022-08" db="EMBL/GenBank/DDBJ databases">
        <title>Novel Bdellovibrio Species Isolated from Svalbard: Designation Bdellovibrio svalbardensis.</title>
        <authorList>
            <person name="Mitchell R.J."/>
            <person name="Choi S.Y."/>
        </authorList>
    </citation>
    <scope>NUCLEOTIDE SEQUENCE</scope>
    <source>
        <strain evidence="7">PAP01</strain>
    </source>
</reference>
<evidence type="ECO:0000259" key="6">
    <source>
        <dbReference type="Pfam" id="PF02897"/>
    </source>
</evidence>
<dbReference type="Gene3D" id="3.40.50.1820">
    <property type="entry name" value="alpha/beta hydrolase"/>
    <property type="match status" value="1"/>
</dbReference>
<keyword evidence="4" id="KW-0720">Serine protease</keyword>
<dbReference type="EMBL" id="JANRMI010000001">
    <property type="protein sequence ID" value="MDG0815569.1"/>
    <property type="molecule type" value="Genomic_DNA"/>
</dbReference>
<accession>A0ABT6DI22</accession>
<organism evidence="7 8">
    <name type="scientific">Bdellovibrio svalbardensis</name>
    <dbReference type="NCBI Taxonomy" id="2972972"/>
    <lineage>
        <taxon>Bacteria</taxon>
        <taxon>Pseudomonadati</taxon>
        <taxon>Bdellovibrionota</taxon>
        <taxon>Bdellovibrionia</taxon>
        <taxon>Bdellovibrionales</taxon>
        <taxon>Pseudobdellovibrionaceae</taxon>
        <taxon>Bdellovibrio</taxon>
    </lineage>
</organism>
<feature type="domain" description="Peptidase S9 prolyl oligopeptidase catalytic" evidence="5">
    <location>
        <begin position="480"/>
        <end position="691"/>
    </location>
</feature>
<keyword evidence="8" id="KW-1185">Reference proteome</keyword>
<dbReference type="PANTHER" id="PTHR11757:SF19">
    <property type="entry name" value="PROLYL ENDOPEPTIDASE-LIKE"/>
    <property type="match status" value="1"/>
</dbReference>
<keyword evidence="3" id="KW-0378">Hydrolase</keyword>
<dbReference type="InterPro" id="IPR051543">
    <property type="entry name" value="Serine_Peptidase_S9A"/>
</dbReference>
<evidence type="ECO:0000259" key="5">
    <source>
        <dbReference type="Pfam" id="PF00326"/>
    </source>
</evidence>
<dbReference type="InterPro" id="IPR023302">
    <property type="entry name" value="Pept_S9A_N"/>
</dbReference>
<evidence type="ECO:0000256" key="2">
    <source>
        <dbReference type="ARBA" id="ARBA00022670"/>
    </source>
</evidence>
<evidence type="ECO:0000313" key="8">
    <source>
        <dbReference type="Proteomes" id="UP001152321"/>
    </source>
</evidence>
<evidence type="ECO:0000256" key="3">
    <source>
        <dbReference type="ARBA" id="ARBA00022801"/>
    </source>
</evidence>
<evidence type="ECO:0000313" key="7">
    <source>
        <dbReference type="EMBL" id="MDG0815569.1"/>
    </source>
</evidence>
<dbReference type="Pfam" id="PF00326">
    <property type="entry name" value="Peptidase_S9"/>
    <property type="match status" value="1"/>
</dbReference>
<name>A0ABT6DI22_9BACT</name>
<dbReference type="Gene3D" id="2.130.10.120">
    <property type="entry name" value="Prolyl oligopeptidase, N-terminal domain"/>
    <property type="match status" value="1"/>
</dbReference>
<dbReference type="InterPro" id="IPR002470">
    <property type="entry name" value="Peptidase_S9A"/>
</dbReference>
<gene>
    <name evidence="7" type="ORF">NWE73_04280</name>
</gene>
<proteinExistence type="inferred from homology"/>